<evidence type="ECO:0000256" key="1">
    <source>
        <dbReference type="SAM" id="MobiDB-lite"/>
    </source>
</evidence>
<dbReference type="RefSeq" id="WP_150621419.1">
    <property type="nucleotide sequence ID" value="NZ_CABPSM010000009.1"/>
</dbReference>
<proteinExistence type="predicted"/>
<feature type="compositionally biased region" description="Pro residues" evidence="1">
    <location>
        <begin position="1"/>
        <end position="11"/>
    </location>
</feature>
<dbReference type="Proteomes" id="UP000343317">
    <property type="component" value="Unassembled WGS sequence"/>
</dbReference>
<dbReference type="AlphaFoldDB" id="A0A5E4WGK4"/>
<name>A0A5E4WGK4_9BURK</name>
<evidence type="ECO:0000313" key="2">
    <source>
        <dbReference type="EMBL" id="VVE23748.1"/>
    </source>
</evidence>
<keyword evidence="3" id="KW-1185">Reference proteome</keyword>
<protein>
    <submittedName>
        <fullName evidence="2">Uncharacterized protein</fullName>
    </submittedName>
</protein>
<sequence>MIVPTATPPQGPRIAAGAASHEGSAHRTNGSQSGMAANIRAVFCSVGQSFASKLGQARDFVRNIPGNFQHAVRSVFQFGTAETNQPQSSSTVDELRTDLAFATQASMMASGSAIIEHGHAPLPRELSAAVHNMLNVLEPGFFDRQPRRVKDATERLKPLADKRQLTRQDLLTLIDATNTLRHLPPPMQDRFSPTQRASIKQLERTTHQFLGPTTALLASLERLSADLEAKQRVPDIIEYLKEHRPDMLELDPALGDYRLNETGMRDYAGVKRVFDMRTKKRHMIEPNEKNMTDHEKNVSKLISNGYARYQNALRAPDDRFETKKTLIEFAQILESLVQAKPERVRLERYASVFPGGIAHPDMLVQGREYTEPGIVFVGGERPADKGYRMIIKLTKGFPVDARAFYGHHRGDDEKLQWLTLPGAKFRFDRCEEGRLEKYTTYHFTQIER</sequence>
<gene>
    <name evidence="2" type="ORF">PHO31112_03268</name>
</gene>
<feature type="region of interest" description="Disordered" evidence="1">
    <location>
        <begin position="1"/>
        <end position="32"/>
    </location>
</feature>
<dbReference type="EMBL" id="CABPSM010000009">
    <property type="protein sequence ID" value="VVE23748.1"/>
    <property type="molecule type" value="Genomic_DNA"/>
</dbReference>
<accession>A0A5E4WGK4</accession>
<organism evidence="2 3">
    <name type="scientific">Pandoraea horticolens</name>
    <dbReference type="NCBI Taxonomy" id="2508298"/>
    <lineage>
        <taxon>Bacteria</taxon>
        <taxon>Pseudomonadati</taxon>
        <taxon>Pseudomonadota</taxon>
        <taxon>Betaproteobacteria</taxon>
        <taxon>Burkholderiales</taxon>
        <taxon>Burkholderiaceae</taxon>
        <taxon>Pandoraea</taxon>
    </lineage>
</organism>
<evidence type="ECO:0000313" key="3">
    <source>
        <dbReference type="Proteomes" id="UP000343317"/>
    </source>
</evidence>
<reference evidence="2 3" key="1">
    <citation type="submission" date="2019-08" db="EMBL/GenBank/DDBJ databases">
        <authorList>
            <person name="Peeters C."/>
        </authorList>
    </citation>
    <scope>NUCLEOTIDE SEQUENCE [LARGE SCALE GENOMIC DNA]</scope>
    <source>
        <strain evidence="2 3">LMG 31112</strain>
    </source>
</reference>